<dbReference type="RefSeq" id="WP_379514709.1">
    <property type="nucleotide sequence ID" value="NZ_JBHSPA010000018.1"/>
</dbReference>
<feature type="region of interest" description="Disordered" evidence="1">
    <location>
        <begin position="75"/>
        <end position="96"/>
    </location>
</feature>
<feature type="compositionally biased region" description="Basic and acidic residues" evidence="1">
    <location>
        <begin position="85"/>
        <end position="96"/>
    </location>
</feature>
<organism evidence="2 3">
    <name type="scientific">Nonomuraea insulae</name>
    <dbReference type="NCBI Taxonomy" id="1616787"/>
    <lineage>
        <taxon>Bacteria</taxon>
        <taxon>Bacillati</taxon>
        <taxon>Actinomycetota</taxon>
        <taxon>Actinomycetes</taxon>
        <taxon>Streptosporangiales</taxon>
        <taxon>Streptosporangiaceae</taxon>
        <taxon>Nonomuraea</taxon>
    </lineage>
</organism>
<gene>
    <name evidence="2" type="ORF">ACFPZ3_15095</name>
</gene>
<sequence>MTGFEIEPGAVERHGEQVSTHGSDYQAAVQRLRERGDGVSSWGDDGLFGEITAAYAECTQVSLLALTKVTGEIGGTGEGMVGTARDTRDRDHLTWG</sequence>
<name>A0ABW1CJ68_9ACTN</name>
<protein>
    <submittedName>
        <fullName evidence="2">Uncharacterized protein</fullName>
    </submittedName>
</protein>
<proteinExistence type="predicted"/>
<dbReference type="EMBL" id="JBHSPA010000018">
    <property type="protein sequence ID" value="MFC5825187.1"/>
    <property type="molecule type" value="Genomic_DNA"/>
</dbReference>
<keyword evidence="3" id="KW-1185">Reference proteome</keyword>
<evidence type="ECO:0000313" key="3">
    <source>
        <dbReference type="Proteomes" id="UP001596058"/>
    </source>
</evidence>
<comment type="caution">
    <text evidence="2">The sequence shown here is derived from an EMBL/GenBank/DDBJ whole genome shotgun (WGS) entry which is preliminary data.</text>
</comment>
<dbReference type="Proteomes" id="UP001596058">
    <property type="component" value="Unassembled WGS sequence"/>
</dbReference>
<evidence type="ECO:0000256" key="1">
    <source>
        <dbReference type="SAM" id="MobiDB-lite"/>
    </source>
</evidence>
<evidence type="ECO:0000313" key="2">
    <source>
        <dbReference type="EMBL" id="MFC5825187.1"/>
    </source>
</evidence>
<reference evidence="3" key="1">
    <citation type="journal article" date="2019" name="Int. J. Syst. Evol. Microbiol.">
        <title>The Global Catalogue of Microorganisms (GCM) 10K type strain sequencing project: providing services to taxonomists for standard genome sequencing and annotation.</title>
        <authorList>
            <consortium name="The Broad Institute Genomics Platform"/>
            <consortium name="The Broad Institute Genome Sequencing Center for Infectious Disease"/>
            <person name="Wu L."/>
            <person name="Ma J."/>
        </authorList>
    </citation>
    <scope>NUCLEOTIDE SEQUENCE [LARGE SCALE GENOMIC DNA]</scope>
    <source>
        <strain evidence="3">CCUG 53903</strain>
    </source>
</reference>
<feature type="region of interest" description="Disordered" evidence="1">
    <location>
        <begin position="1"/>
        <end position="23"/>
    </location>
</feature>
<accession>A0ABW1CJ68</accession>